<reference evidence="1 2" key="1">
    <citation type="journal article" date="2020" name="Cell">
        <title>Large-Scale Comparative Analyses of Tick Genomes Elucidate Their Genetic Diversity and Vector Capacities.</title>
        <authorList>
            <consortium name="Tick Genome and Microbiome Consortium (TIGMIC)"/>
            <person name="Jia N."/>
            <person name="Wang J."/>
            <person name="Shi W."/>
            <person name="Du L."/>
            <person name="Sun Y."/>
            <person name="Zhan W."/>
            <person name="Jiang J.F."/>
            <person name="Wang Q."/>
            <person name="Zhang B."/>
            <person name="Ji P."/>
            <person name="Bell-Sakyi L."/>
            <person name="Cui X.M."/>
            <person name="Yuan T.T."/>
            <person name="Jiang B.G."/>
            <person name="Yang W.F."/>
            <person name="Lam T.T."/>
            <person name="Chang Q.C."/>
            <person name="Ding S.J."/>
            <person name="Wang X.J."/>
            <person name="Zhu J.G."/>
            <person name="Ruan X.D."/>
            <person name="Zhao L."/>
            <person name="Wei J.T."/>
            <person name="Ye R.Z."/>
            <person name="Que T.C."/>
            <person name="Du C.H."/>
            <person name="Zhou Y.H."/>
            <person name="Cheng J.X."/>
            <person name="Dai P.F."/>
            <person name="Guo W.B."/>
            <person name="Han X.H."/>
            <person name="Huang E.J."/>
            <person name="Li L.F."/>
            <person name="Wei W."/>
            <person name="Gao Y.C."/>
            <person name="Liu J.Z."/>
            <person name="Shao H.Z."/>
            <person name="Wang X."/>
            <person name="Wang C.C."/>
            <person name="Yang T.C."/>
            <person name="Huo Q.B."/>
            <person name="Li W."/>
            <person name="Chen H.Y."/>
            <person name="Chen S.E."/>
            <person name="Zhou L.G."/>
            <person name="Ni X.B."/>
            <person name="Tian J.H."/>
            <person name="Sheng Y."/>
            <person name="Liu T."/>
            <person name="Pan Y.S."/>
            <person name="Xia L.Y."/>
            <person name="Li J."/>
            <person name="Zhao F."/>
            <person name="Cao W.C."/>
        </authorList>
    </citation>
    <scope>NUCLEOTIDE SEQUENCE [LARGE SCALE GENOMIC DNA]</scope>
    <source>
        <strain evidence="1">Iper-2018</strain>
    </source>
</reference>
<gene>
    <name evidence="1" type="ORF">HPB47_022741</name>
</gene>
<evidence type="ECO:0000313" key="2">
    <source>
        <dbReference type="Proteomes" id="UP000805193"/>
    </source>
</evidence>
<name>A0AC60Q8W2_IXOPE</name>
<sequence length="412" mass="45603">MFIGFDGRMLRNIALQVLKSSFVNANVASPSWGGGGLPTTGWGGGGGAGRMGGPVMSHLGGGGGGSFTVPGECSAGRALRLLGNWRRFFYASWSSFFAFYLFFFCVFTVRMCGRWSLRRRCLAAGQRGRFFWSLAHFAHFLRATVEVILEWDRTQSIILSAVVALLYTMMGGLYSVAYTDVVQLFAIFFGLVPFPSKSPQCKSDSKPENRLYPHPSCITTWEDNLKKWPEIRSPQIVYYLLKTKACDLEEVKAYKSLDSYNYVRSGWVGALLVHEIDPCTLLLKGTVQSSQSVNRPNDAWICAKKDGGSFHGNAATRHGQMYEPVARQAFIVKTGFTVSLCGTVVCSEEPWLSATPDGIIESQNAIPEIKCPEVQDCRAVIATNKRYDPVLFFFDVAAPRKDAQGRQTEHVP</sequence>
<accession>A0AC60Q8W2</accession>
<comment type="caution">
    <text evidence="1">The sequence shown here is derived from an EMBL/GenBank/DDBJ whole genome shotgun (WGS) entry which is preliminary data.</text>
</comment>
<organism evidence="1 2">
    <name type="scientific">Ixodes persulcatus</name>
    <name type="common">Taiga tick</name>
    <dbReference type="NCBI Taxonomy" id="34615"/>
    <lineage>
        <taxon>Eukaryota</taxon>
        <taxon>Metazoa</taxon>
        <taxon>Ecdysozoa</taxon>
        <taxon>Arthropoda</taxon>
        <taxon>Chelicerata</taxon>
        <taxon>Arachnida</taxon>
        <taxon>Acari</taxon>
        <taxon>Parasitiformes</taxon>
        <taxon>Ixodida</taxon>
        <taxon>Ixodoidea</taxon>
        <taxon>Ixodidae</taxon>
        <taxon>Ixodinae</taxon>
        <taxon>Ixodes</taxon>
    </lineage>
</organism>
<keyword evidence="2" id="KW-1185">Reference proteome</keyword>
<evidence type="ECO:0000313" key="1">
    <source>
        <dbReference type="EMBL" id="KAG0430388.1"/>
    </source>
</evidence>
<dbReference type="EMBL" id="JABSTQ010009330">
    <property type="protein sequence ID" value="KAG0430388.1"/>
    <property type="molecule type" value="Genomic_DNA"/>
</dbReference>
<dbReference type="Proteomes" id="UP000805193">
    <property type="component" value="Unassembled WGS sequence"/>
</dbReference>
<proteinExistence type="predicted"/>
<protein>
    <submittedName>
        <fullName evidence="1">Uncharacterized protein</fullName>
    </submittedName>
</protein>